<keyword evidence="2" id="KW-0238">DNA-binding</keyword>
<dbReference type="Gene3D" id="1.10.10.10">
    <property type="entry name" value="Winged helix-like DNA-binding domain superfamily/Winged helix DNA-binding domain"/>
    <property type="match status" value="1"/>
</dbReference>
<dbReference type="Pfam" id="PF25583">
    <property type="entry name" value="WCX"/>
    <property type="match status" value="1"/>
</dbReference>
<dbReference type="PANTHER" id="PTHR34580">
    <property type="match status" value="1"/>
</dbReference>
<dbReference type="InterPro" id="IPR036388">
    <property type="entry name" value="WH-like_DNA-bd_sf"/>
</dbReference>
<keyword evidence="1" id="KW-0805">Transcription regulation</keyword>
<evidence type="ECO:0000256" key="2">
    <source>
        <dbReference type="ARBA" id="ARBA00023125"/>
    </source>
</evidence>
<dbReference type="InterPro" id="IPR013196">
    <property type="entry name" value="HTH_11"/>
</dbReference>
<dbReference type="GO" id="GO:0003677">
    <property type="term" value="F:DNA binding"/>
    <property type="evidence" value="ECO:0007669"/>
    <property type="project" value="UniProtKB-KW"/>
</dbReference>
<dbReference type="InterPro" id="IPR036390">
    <property type="entry name" value="WH_DNA-bd_sf"/>
</dbReference>
<protein>
    <submittedName>
        <fullName evidence="5">YafY family transcriptional regulator</fullName>
    </submittedName>
</protein>
<dbReference type="AlphaFoldDB" id="A0A3N0GNF1"/>
<name>A0A3N0GNF1_9ACTN</name>
<dbReference type="PROSITE" id="PS52050">
    <property type="entry name" value="WYL"/>
    <property type="match status" value="1"/>
</dbReference>
<dbReference type="InterPro" id="IPR051534">
    <property type="entry name" value="CBASS_pafABC_assoc_protein"/>
</dbReference>
<comment type="caution">
    <text evidence="5">The sequence shown here is derived from an EMBL/GenBank/DDBJ whole genome shotgun (WGS) entry which is preliminary data.</text>
</comment>
<proteinExistence type="predicted"/>
<dbReference type="Proteomes" id="UP000279994">
    <property type="component" value="Unassembled WGS sequence"/>
</dbReference>
<gene>
    <name evidence="5" type="ORF">EFL26_11805</name>
</gene>
<dbReference type="InterPro" id="IPR057727">
    <property type="entry name" value="WCX_dom"/>
</dbReference>
<organism evidence="5 6">
    <name type="scientific">Nocardioides pocheonensis</name>
    <dbReference type="NCBI Taxonomy" id="661485"/>
    <lineage>
        <taxon>Bacteria</taxon>
        <taxon>Bacillati</taxon>
        <taxon>Actinomycetota</taxon>
        <taxon>Actinomycetes</taxon>
        <taxon>Propionibacteriales</taxon>
        <taxon>Nocardioidaceae</taxon>
        <taxon>Nocardioides</taxon>
    </lineage>
</organism>
<dbReference type="PIRSF" id="PIRSF016838">
    <property type="entry name" value="PafC"/>
    <property type="match status" value="1"/>
</dbReference>
<dbReference type="RefSeq" id="WP_123223079.1">
    <property type="nucleotide sequence ID" value="NZ_RJSF01000040.1"/>
</dbReference>
<keyword evidence="6" id="KW-1185">Reference proteome</keyword>
<dbReference type="InterPro" id="IPR026881">
    <property type="entry name" value="WYL_dom"/>
</dbReference>
<dbReference type="GO" id="GO:0003700">
    <property type="term" value="F:DNA-binding transcription factor activity"/>
    <property type="evidence" value="ECO:0007669"/>
    <property type="project" value="InterPro"/>
</dbReference>
<reference evidence="5 6" key="1">
    <citation type="submission" date="2018-11" db="EMBL/GenBank/DDBJ databases">
        <authorList>
            <person name="Li F."/>
        </authorList>
    </citation>
    <scope>NUCLEOTIDE SEQUENCE [LARGE SCALE GENOMIC DNA]</scope>
    <source>
        <strain evidence="5 6">Gsoil 818</strain>
    </source>
</reference>
<dbReference type="PROSITE" id="PS51000">
    <property type="entry name" value="HTH_DEOR_2"/>
    <property type="match status" value="1"/>
</dbReference>
<dbReference type="PANTHER" id="PTHR34580:SF3">
    <property type="entry name" value="PROTEIN PAFB"/>
    <property type="match status" value="1"/>
</dbReference>
<evidence type="ECO:0000259" key="4">
    <source>
        <dbReference type="PROSITE" id="PS51000"/>
    </source>
</evidence>
<dbReference type="EMBL" id="RJSF01000040">
    <property type="protein sequence ID" value="RNM13672.1"/>
    <property type="molecule type" value="Genomic_DNA"/>
</dbReference>
<sequence>MSTGARMLQLLSLLQTHRYWSGPELADRLEVSERTLRRDIERVRDLGYPVDAVRGVAGGYQLRAGGSLPPLLLTDEEAVAIAVGLRTAASGAVQGLEETAVQSLTKVLALMPPRLRRRMDALAEQTVPAPLRGPTIDASVLTTLAQGCRDDEIVEFGYTTREAASETRQVEPHRLVSLGQRWYLVAYDRRRDDWRTFRVDRISAVTLTGRRFTGHALPAADALEFVRAGMKQIPRRYDVKVLVRAPLADVAAVVGRWAELSETADGTTMTMPTDDLFWPLAVLATLDADFEVESPEELRAQVASVSRRFSAATS</sequence>
<dbReference type="Pfam" id="PF13280">
    <property type="entry name" value="WYL"/>
    <property type="match status" value="1"/>
</dbReference>
<dbReference type="InterPro" id="IPR028349">
    <property type="entry name" value="PafC-like"/>
</dbReference>
<evidence type="ECO:0000313" key="6">
    <source>
        <dbReference type="Proteomes" id="UP000279994"/>
    </source>
</evidence>
<dbReference type="OrthoDB" id="8555652at2"/>
<evidence type="ECO:0000256" key="1">
    <source>
        <dbReference type="ARBA" id="ARBA00023015"/>
    </source>
</evidence>
<feature type="domain" description="HTH deoR-type" evidence="4">
    <location>
        <begin position="3"/>
        <end position="62"/>
    </location>
</feature>
<dbReference type="PROSITE" id="PS00894">
    <property type="entry name" value="HTH_DEOR_1"/>
    <property type="match status" value="1"/>
</dbReference>
<dbReference type="SUPFAM" id="SSF46785">
    <property type="entry name" value="Winged helix' DNA-binding domain"/>
    <property type="match status" value="1"/>
</dbReference>
<evidence type="ECO:0000313" key="5">
    <source>
        <dbReference type="EMBL" id="RNM13672.1"/>
    </source>
</evidence>
<dbReference type="InterPro" id="IPR001034">
    <property type="entry name" value="DeoR_HTH"/>
</dbReference>
<accession>A0A3N0GNF1</accession>
<dbReference type="Pfam" id="PF08279">
    <property type="entry name" value="HTH_11"/>
    <property type="match status" value="1"/>
</dbReference>
<evidence type="ECO:0000256" key="3">
    <source>
        <dbReference type="ARBA" id="ARBA00023163"/>
    </source>
</evidence>
<keyword evidence="3" id="KW-0804">Transcription</keyword>
<dbReference type="InterPro" id="IPR018356">
    <property type="entry name" value="Tscrpt_reg_HTH_DeoR_CS"/>
</dbReference>